<evidence type="ECO:0000313" key="1">
    <source>
        <dbReference type="EMBL" id="WNF22672.1"/>
    </source>
</evidence>
<dbReference type="CDD" id="cd00229">
    <property type="entry name" value="SGNH_hydrolase"/>
    <property type="match status" value="1"/>
</dbReference>
<dbReference type="GO" id="GO:0016787">
    <property type="term" value="F:hydrolase activity"/>
    <property type="evidence" value="ECO:0007669"/>
    <property type="project" value="UniProtKB-KW"/>
</dbReference>
<organism evidence="1 2">
    <name type="scientific">Mesobacillus jeotgali</name>
    <dbReference type="NCBI Taxonomy" id="129985"/>
    <lineage>
        <taxon>Bacteria</taxon>
        <taxon>Bacillati</taxon>
        <taxon>Bacillota</taxon>
        <taxon>Bacilli</taxon>
        <taxon>Bacillales</taxon>
        <taxon>Bacillaceae</taxon>
        <taxon>Mesobacillus</taxon>
    </lineage>
</organism>
<keyword evidence="1" id="KW-0378">Hydrolase</keyword>
<reference evidence="1 2" key="1">
    <citation type="submission" date="2023-09" db="EMBL/GenBank/DDBJ databases">
        <title>Microbial mechanism of fulvic acid promoting antimony reduction mineralization in rice fields.</title>
        <authorList>
            <person name="Chen G."/>
            <person name="Lan J."/>
        </authorList>
    </citation>
    <scope>NUCLEOTIDE SEQUENCE [LARGE SCALE GENOMIC DNA]</scope>
    <source>
        <strain evidence="1 2">PS1</strain>
    </source>
</reference>
<keyword evidence="2" id="KW-1185">Reference proteome</keyword>
<proteinExistence type="predicted"/>
<dbReference type="RefSeq" id="WP_311072774.1">
    <property type="nucleotide sequence ID" value="NZ_CP134494.1"/>
</dbReference>
<dbReference type="SUPFAM" id="SSF52266">
    <property type="entry name" value="SGNH hydrolase"/>
    <property type="match status" value="1"/>
</dbReference>
<gene>
    <name evidence="1" type="ORF">RH061_21360</name>
</gene>
<dbReference type="EMBL" id="CP134494">
    <property type="protein sequence ID" value="WNF22672.1"/>
    <property type="molecule type" value="Genomic_DNA"/>
</dbReference>
<evidence type="ECO:0000313" key="2">
    <source>
        <dbReference type="Proteomes" id="UP001303324"/>
    </source>
</evidence>
<accession>A0ABY9VIG7</accession>
<protein>
    <submittedName>
        <fullName evidence="1">SGNH/GDSL hydrolase family protein</fullName>
    </submittedName>
</protein>
<name>A0ABY9VIG7_9BACI</name>
<dbReference type="Proteomes" id="UP001303324">
    <property type="component" value="Chromosome"/>
</dbReference>
<dbReference type="Gene3D" id="3.40.50.1110">
    <property type="entry name" value="SGNH hydrolase"/>
    <property type="match status" value="1"/>
</dbReference>
<sequence>MKAFLTTILAVLCAVVVIWGNLHWNEKNVLSGSKRLEQPTNTDSETTQTESSGFEELIKLTGNWPAESQETFKSALEDNRPFKILIIGSEAIGPEGIGWASLTKNNIMEAYGSDFVSVEIFDYPDSTKQFAQEGVSKLAEAKADIILFEPFTLTDNDELKIEDSIGYIEQIMDGVKEANPQTVFILQPPNPIFGPRYYATQVEGLREFAETKEIEYLDHWDAWPDTSSEEIKKYVEDSTNLPTAEGHQLWSEFISNYFIKK</sequence>
<dbReference type="InterPro" id="IPR036514">
    <property type="entry name" value="SGNH_hydro_sf"/>
</dbReference>